<dbReference type="EMBL" id="JH792981">
    <property type="protein sequence ID" value="ELQ35589.1"/>
    <property type="molecule type" value="Genomic_DNA"/>
</dbReference>
<reference evidence="2" key="1">
    <citation type="journal article" date="2012" name="PLoS Genet.">
        <title>Comparative analysis of the genomes of two field isolates of the rice blast fungus Magnaporthe oryzae.</title>
        <authorList>
            <person name="Xue M."/>
            <person name="Yang J."/>
            <person name="Li Z."/>
            <person name="Hu S."/>
            <person name="Yao N."/>
            <person name="Dean R.A."/>
            <person name="Zhao W."/>
            <person name="Shen M."/>
            <person name="Zhang H."/>
            <person name="Li C."/>
            <person name="Liu L."/>
            <person name="Cao L."/>
            <person name="Xu X."/>
            <person name="Xing Y."/>
            <person name="Hsiang T."/>
            <person name="Zhang Z."/>
            <person name="Xu J.R."/>
            <person name="Peng Y.L."/>
        </authorList>
    </citation>
    <scope>NUCLEOTIDE SEQUENCE</scope>
    <source>
        <strain evidence="2">Y34</strain>
    </source>
</reference>
<evidence type="ECO:0000259" key="1">
    <source>
        <dbReference type="Pfam" id="PF14420"/>
    </source>
</evidence>
<evidence type="ECO:0000313" key="2">
    <source>
        <dbReference type="EMBL" id="ELQ35589.1"/>
    </source>
</evidence>
<proteinExistence type="predicted"/>
<name>A0AA97NSJ2_PYRO3</name>
<dbReference type="AlphaFoldDB" id="A0AA97NSJ2"/>
<dbReference type="Pfam" id="PF14420">
    <property type="entry name" value="Clr5"/>
    <property type="match status" value="1"/>
</dbReference>
<protein>
    <recommendedName>
        <fullName evidence="1">Clr5 domain-containing protein</fullName>
    </recommendedName>
</protein>
<accession>A0AA97NSJ2</accession>
<feature type="domain" description="Clr5" evidence="1">
    <location>
        <begin position="13"/>
        <end position="44"/>
    </location>
</feature>
<dbReference type="Proteomes" id="UP000011086">
    <property type="component" value="Unassembled WGS sequence"/>
</dbReference>
<gene>
    <name evidence="2" type="ORF">OOU_Y34scaffold00700g2</name>
</gene>
<organism evidence="2">
    <name type="scientific">Pyricularia oryzae (strain Y34)</name>
    <name type="common">Rice blast fungus</name>
    <name type="synonym">Magnaporthe oryzae</name>
    <dbReference type="NCBI Taxonomy" id="1143189"/>
    <lineage>
        <taxon>Eukaryota</taxon>
        <taxon>Fungi</taxon>
        <taxon>Dikarya</taxon>
        <taxon>Ascomycota</taxon>
        <taxon>Pezizomycotina</taxon>
        <taxon>Sordariomycetes</taxon>
        <taxon>Sordariomycetidae</taxon>
        <taxon>Magnaporthales</taxon>
        <taxon>Pyriculariaceae</taxon>
        <taxon>Pyricularia</taxon>
    </lineage>
</organism>
<dbReference type="InterPro" id="IPR025676">
    <property type="entry name" value="Clr5_dom"/>
</dbReference>
<sequence>MPPSVNYVRPTRSEDWEPYRAVFEELYKTQKLKDVMDTMERADGTFVIANKDVIADGMFEQEMGCKWFAQNKAITPPVHGFTRIAATPRKPAKNVWRSHVWPYFHPVE</sequence>